<evidence type="ECO:0000313" key="2">
    <source>
        <dbReference type="Proteomes" id="UP000078240"/>
    </source>
</evidence>
<reference evidence="1 2" key="1">
    <citation type="submission" date="2016-01" db="EMBL/GenBank/DDBJ databases">
        <title>Biosynthesis of antibiotic leucinostatins and their inhibition on Phytophthora in bio-control Purpureocillium lilacinum.</title>
        <authorList>
            <person name="Wang G."/>
            <person name="Liu Z."/>
            <person name="Lin R."/>
            <person name="Li E."/>
            <person name="Mao Z."/>
            <person name="Ling J."/>
            <person name="Yin W."/>
            <person name="Xie B."/>
        </authorList>
    </citation>
    <scope>NUCLEOTIDE SEQUENCE [LARGE SCALE GENOMIC DNA]</scope>
    <source>
        <strain evidence="1">PLBJ-1</strain>
    </source>
</reference>
<organism evidence="1 2">
    <name type="scientific">Purpureocillium lilacinum</name>
    <name type="common">Paecilomyces lilacinus</name>
    <dbReference type="NCBI Taxonomy" id="33203"/>
    <lineage>
        <taxon>Eukaryota</taxon>
        <taxon>Fungi</taxon>
        <taxon>Dikarya</taxon>
        <taxon>Ascomycota</taxon>
        <taxon>Pezizomycotina</taxon>
        <taxon>Sordariomycetes</taxon>
        <taxon>Hypocreomycetidae</taxon>
        <taxon>Hypocreales</taxon>
        <taxon>Ophiocordycipitaceae</taxon>
        <taxon>Purpureocillium</taxon>
    </lineage>
</organism>
<evidence type="ECO:0000313" key="1">
    <source>
        <dbReference type="EMBL" id="OAQ86472.1"/>
    </source>
</evidence>
<comment type="caution">
    <text evidence="1">The sequence shown here is derived from an EMBL/GenBank/DDBJ whole genome shotgun (WGS) entry which is preliminary data.</text>
</comment>
<name>A0A179H971_PURLI</name>
<dbReference type="EMBL" id="LSBH01000001">
    <property type="protein sequence ID" value="OAQ86472.1"/>
    <property type="molecule type" value="Genomic_DNA"/>
</dbReference>
<protein>
    <submittedName>
        <fullName evidence="1">Uncharacterized protein</fullName>
    </submittedName>
</protein>
<gene>
    <name evidence="1" type="ORF">VFPBJ_00512</name>
</gene>
<dbReference type="Proteomes" id="UP000078240">
    <property type="component" value="Unassembled WGS sequence"/>
</dbReference>
<accession>A0A179H971</accession>
<dbReference type="AlphaFoldDB" id="A0A179H971"/>
<proteinExistence type="predicted"/>
<sequence>MPPLFVPLWLSALPSPSPVLSGLERPRRKDKREARCAAPHKPLSLSVAARQAGWVAPDPGGTGRLPGSLPRVFCEVRGACGATELRRWLRGIDVSS</sequence>